<dbReference type="RefSeq" id="WP_119663136.1">
    <property type="nucleotide sequence ID" value="NZ_QUAL01000426.1"/>
</dbReference>
<dbReference type="OrthoDB" id="4426778at2"/>
<evidence type="ECO:0000313" key="2">
    <source>
        <dbReference type="EMBL" id="RIQ11347.1"/>
    </source>
</evidence>
<protein>
    <submittedName>
        <fullName evidence="2">Uncharacterized protein</fullName>
    </submittedName>
</protein>
<keyword evidence="3" id="KW-1185">Reference proteome</keyword>
<dbReference type="EMBL" id="QUAL01000426">
    <property type="protein sequence ID" value="RIQ11347.1"/>
    <property type="molecule type" value="Genomic_DNA"/>
</dbReference>
<reference evidence="2 3" key="1">
    <citation type="submission" date="2018-09" db="EMBL/GenBank/DDBJ databases">
        <title>Isolation, diversity and antifungal activity of actinobacteria from wheat.</title>
        <authorList>
            <person name="Han C."/>
        </authorList>
    </citation>
    <scope>NUCLEOTIDE SEQUENCE [LARGE SCALE GENOMIC DNA]</scope>
    <source>
        <strain evidence="2 3">NEAU-YY265</strain>
    </source>
</reference>
<organism evidence="2 3">
    <name type="scientific">Jiangella rhizosphaerae</name>
    <dbReference type="NCBI Taxonomy" id="2293569"/>
    <lineage>
        <taxon>Bacteria</taxon>
        <taxon>Bacillati</taxon>
        <taxon>Actinomycetota</taxon>
        <taxon>Actinomycetes</taxon>
        <taxon>Jiangellales</taxon>
        <taxon>Jiangellaceae</taxon>
        <taxon>Jiangella</taxon>
    </lineage>
</organism>
<evidence type="ECO:0000313" key="3">
    <source>
        <dbReference type="Proteomes" id="UP000284057"/>
    </source>
</evidence>
<gene>
    <name evidence="2" type="ORF">DY240_29065</name>
</gene>
<evidence type="ECO:0000256" key="1">
    <source>
        <dbReference type="SAM" id="MobiDB-lite"/>
    </source>
</evidence>
<feature type="region of interest" description="Disordered" evidence="1">
    <location>
        <begin position="60"/>
        <end position="109"/>
    </location>
</feature>
<dbReference type="Proteomes" id="UP000284057">
    <property type="component" value="Unassembled WGS sequence"/>
</dbReference>
<feature type="compositionally biased region" description="Basic residues" evidence="1">
    <location>
        <begin position="82"/>
        <end position="107"/>
    </location>
</feature>
<proteinExistence type="predicted"/>
<dbReference type="AlphaFoldDB" id="A0A418KH84"/>
<comment type="caution">
    <text evidence="2">The sequence shown here is derived from an EMBL/GenBank/DDBJ whole genome shotgun (WGS) entry which is preliminary data.</text>
</comment>
<name>A0A418KH84_9ACTN</name>
<sequence length="193" mass="22149">MKQRERRRAERLIWRVMSGRDKPPSITDPREAVVWVYGRNRTGNPDIAAAAADLGVSESTMRRWTHPDPERRATPTGENARKLRRMATRATRRRNASAQTRRSRKSERMRTRGATLFFAGIMTISNEKPRDRKTKRMQLPPEAAAMLNEAWESGDPTRFEETLEGLIDIFYFEGGVAGGAFIQSISELEFEPR</sequence>
<accession>A0A418KH84</accession>